<proteinExistence type="predicted"/>
<feature type="transmembrane region" description="Helical" evidence="1">
    <location>
        <begin position="280"/>
        <end position="297"/>
    </location>
</feature>
<feature type="transmembrane region" description="Helical" evidence="1">
    <location>
        <begin position="303"/>
        <end position="324"/>
    </location>
</feature>
<keyword evidence="1" id="KW-1133">Transmembrane helix</keyword>
<dbReference type="OrthoDB" id="2192014at2759"/>
<dbReference type="EMBL" id="SBJO01000003">
    <property type="protein sequence ID" value="KAF9764962.1"/>
    <property type="molecule type" value="Genomic_DNA"/>
</dbReference>
<protein>
    <recommendedName>
        <fullName evidence="4">Dolichol kinase</fullName>
    </recommendedName>
</protein>
<evidence type="ECO:0000313" key="3">
    <source>
        <dbReference type="Proteomes" id="UP000740883"/>
    </source>
</evidence>
<sequence length="393" mass="46281">MDYKDLIDITISIILLGRLADSINILERIIVSIAFNAVEKRSPVTILLARYFLIVPDIGDRLCLIYLFRSNLSKEVWDGCIIVLKSREEMFRIVLMGIACILTQLATLWFKIKYTKDTNIYQLSLERRNEIIQFRNYKLKKNKACRKKPNKLSLGYSGVRYMMINKRDRYMFRFRTKYHLKYCNLCLPDIALFKAQCVLFSAFHTFFVNLFRNVFKDRIFLTNISRKVFHLFVFLVFHHPTNLNIILGEFSFLFFVVLSDYPFFSCFFKEFLSKNDRGRITMSHLYLLAAVIFPYYFLSPSKYSLNLTSICIFDSFTSFVGTFMGKKSKSYTGSIVALLVTLIFEYTCLEETDTLYFILVALVERIYFINDNISIPLFSVLYFSTREALLKTN</sequence>
<evidence type="ECO:0000256" key="1">
    <source>
        <dbReference type="SAM" id="Phobius"/>
    </source>
</evidence>
<evidence type="ECO:0008006" key="4">
    <source>
        <dbReference type="Google" id="ProtNLM"/>
    </source>
</evidence>
<feature type="transmembrane region" description="Helical" evidence="1">
    <location>
        <begin position="245"/>
        <end position="268"/>
    </location>
</feature>
<organism evidence="2 3">
    <name type="scientific">Nosema granulosis</name>
    <dbReference type="NCBI Taxonomy" id="83296"/>
    <lineage>
        <taxon>Eukaryota</taxon>
        <taxon>Fungi</taxon>
        <taxon>Fungi incertae sedis</taxon>
        <taxon>Microsporidia</taxon>
        <taxon>Nosematidae</taxon>
        <taxon>Nosema</taxon>
    </lineage>
</organism>
<keyword evidence="3" id="KW-1185">Reference proteome</keyword>
<keyword evidence="1" id="KW-0472">Membrane</keyword>
<feature type="transmembrane region" description="Helical" evidence="1">
    <location>
        <begin position="190"/>
        <end position="208"/>
    </location>
</feature>
<evidence type="ECO:0000313" key="2">
    <source>
        <dbReference type="EMBL" id="KAF9764962.1"/>
    </source>
</evidence>
<gene>
    <name evidence="2" type="ORF">NGRA_0102</name>
</gene>
<accession>A0A9P6H0X7</accession>
<reference evidence="2 3" key="1">
    <citation type="journal article" date="2020" name="Genome Biol. Evol.">
        <title>Comparative genomics of strictly vertically transmitted, feminizing microsporidia endosymbionts of amphipod crustaceans.</title>
        <authorList>
            <person name="Cormier A."/>
            <person name="Chebbi M.A."/>
            <person name="Giraud I."/>
            <person name="Wattier R."/>
            <person name="Teixeira M."/>
            <person name="Gilbert C."/>
            <person name="Rigaud T."/>
            <person name="Cordaux R."/>
        </authorList>
    </citation>
    <scope>NUCLEOTIDE SEQUENCE [LARGE SCALE GENOMIC DNA]</scope>
    <source>
        <strain evidence="2 3">Ou3-Ou53</strain>
    </source>
</reference>
<dbReference type="AlphaFoldDB" id="A0A9P6H0X7"/>
<comment type="caution">
    <text evidence="2">The sequence shown here is derived from an EMBL/GenBank/DDBJ whole genome shotgun (WGS) entry which is preliminary data.</text>
</comment>
<dbReference type="Proteomes" id="UP000740883">
    <property type="component" value="Unassembled WGS sequence"/>
</dbReference>
<name>A0A9P6H0X7_9MICR</name>
<feature type="transmembrane region" description="Helical" evidence="1">
    <location>
        <begin position="93"/>
        <end position="112"/>
    </location>
</feature>
<keyword evidence="1" id="KW-0812">Transmembrane</keyword>